<dbReference type="InterPro" id="IPR025902">
    <property type="entry name" value="LssY-like-C_dom"/>
</dbReference>
<dbReference type="AlphaFoldDB" id="A0A1H9MLG5"/>
<feature type="transmembrane region" description="Helical" evidence="1">
    <location>
        <begin position="352"/>
        <end position="369"/>
    </location>
</feature>
<dbReference type="RefSeq" id="WP_177159565.1">
    <property type="nucleotide sequence ID" value="NZ_FOGF01000028.1"/>
</dbReference>
<dbReference type="Proteomes" id="UP000198556">
    <property type="component" value="Unassembled WGS sequence"/>
</dbReference>
<reference evidence="3 4" key="1">
    <citation type="submission" date="2016-10" db="EMBL/GenBank/DDBJ databases">
        <authorList>
            <person name="de Groot N.N."/>
        </authorList>
    </citation>
    <scope>NUCLEOTIDE SEQUENCE [LARGE SCALE GENOMIC DNA]</scope>
    <source>
        <strain evidence="3 4">DSM 15827</strain>
    </source>
</reference>
<protein>
    <submittedName>
        <fullName evidence="3">LssY C-terminus</fullName>
    </submittedName>
</protein>
<gene>
    <name evidence="3" type="ORF">SAMN05421767_1286</name>
</gene>
<dbReference type="STRING" id="137733.SAMN05421767_1286"/>
<accession>A0A1H9MLG5</accession>
<feature type="domain" description="LssY-like C-terminal" evidence="2">
    <location>
        <begin position="87"/>
        <end position="276"/>
    </location>
</feature>
<keyword evidence="1" id="KW-1133">Transmembrane helix</keyword>
<evidence type="ECO:0000259" key="2">
    <source>
        <dbReference type="Pfam" id="PF14067"/>
    </source>
</evidence>
<feature type="transmembrane region" description="Helical" evidence="1">
    <location>
        <begin position="381"/>
        <end position="400"/>
    </location>
</feature>
<keyword evidence="1" id="KW-0472">Membrane</keyword>
<feature type="transmembrane region" description="Helical" evidence="1">
    <location>
        <begin position="318"/>
        <end position="340"/>
    </location>
</feature>
<feature type="transmembrane region" description="Helical" evidence="1">
    <location>
        <begin position="406"/>
        <end position="427"/>
    </location>
</feature>
<proteinExistence type="predicted"/>
<feature type="transmembrane region" description="Helical" evidence="1">
    <location>
        <begin position="26"/>
        <end position="54"/>
    </location>
</feature>
<dbReference type="EMBL" id="FOGF01000028">
    <property type="protein sequence ID" value="SER24544.1"/>
    <property type="molecule type" value="Genomic_DNA"/>
</dbReference>
<sequence>MKEYSIPKQKPTYHYVKKTKKRKPRIYLLIDRLFTVYGFILAFIYTVLLLIASFKMKGESLVFFFLFWCMLTYITLPRLHSFLTMIYLPDYFLSRTKTGNGVLGDPVNISIVAKEDDIHAAMRQAGWTKADPITIRSSLGIVLSTLKHTSYPAAPVSNLYLFDRPQDFAYQMEVDGSATRRHHVRFWQVPKGWHLPGGKKVDYLAAGTFDCGVGLASTTLQVTHKIDQEVDKERDYIIESLLYMDSNISVDVIQEFTIPYQDENGGGDPIKTDGHMPIINLLGVSQRAKARDINLEQVDDLKISKNNKTLNQELPPKSLLYIGLFSVIKMVMIILVLLLLVMTNTPDYQTDLMIGLSYLFGTLVNLVLYSLTVKKYKWSRLIFLVMASISCSFELVTSVVNLELGLFDLFSIGFSVMVVVILSSPDIRQWVYHVHRRGE</sequence>
<keyword evidence="1" id="KW-0812">Transmembrane</keyword>
<evidence type="ECO:0000313" key="4">
    <source>
        <dbReference type="Proteomes" id="UP000198556"/>
    </source>
</evidence>
<evidence type="ECO:0000256" key="1">
    <source>
        <dbReference type="SAM" id="Phobius"/>
    </source>
</evidence>
<keyword evidence="4" id="KW-1185">Reference proteome</keyword>
<evidence type="ECO:0000313" key="3">
    <source>
        <dbReference type="EMBL" id="SER24544.1"/>
    </source>
</evidence>
<organism evidence="3 4">
    <name type="scientific">Granulicatella balaenopterae</name>
    <dbReference type="NCBI Taxonomy" id="137733"/>
    <lineage>
        <taxon>Bacteria</taxon>
        <taxon>Bacillati</taxon>
        <taxon>Bacillota</taxon>
        <taxon>Bacilli</taxon>
        <taxon>Lactobacillales</taxon>
        <taxon>Carnobacteriaceae</taxon>
        <taxon>Granulicatella</taxon>
    </lineage>
</organism>
<feature type="transmembrane region" description="Helical" evidence="1">
    <location>
        <begin position="60"/>
        <end position="76"/>
    </location>
</feature>
<dbReference type="Pfam" id="PF14067">
    <property type="entry name" value="LssY_C"/>
    <property type="match status" value="1"/>
</dbReference>
<name>A0A1H9MLG5_9LACT</name>